<name>A0A1I6QS76_9PSEU</name>
<dbReference type="AlphaFoldDB" id="A0A1I6QS76"/>
<gene>
    <name evidence="1" type="ORF">SAMN05660874_01786</name>
</gene>
<protein>
    <submittedName>
        <fullName evidence="1">Uncharacterized protein</fullName>
    </submittedName>
</protein>
<proteinExistence type="predicted"/>
<dbReference type="OrthoDB" id="5244502at2"/>
<keyword evidence="2" id="KW-1185">Reference proteome</keyword>
<organism evidence="1 2">
    <name type="scientific">Saccharopolyspora flava</name>
    <dbReference type="NCBI Taxonomy" id="95161"/>
    <lineage>
        <taxon>Bacteria</taxon>
        <taxon>Bacillati</taxon>
        <taxon>Actinomycetota</taxon>
        <taxon>Actinomycetes</taxon>
        <taxon>Pseudonocardiales</taxon>
        <taxon>Pseudonocardiaceae</taxon>
        <taxon>Saccharopolyspora</taxon>
    </lineage>
</organism>
<accession>A0A1I6QS76</accession>
<dbReference type="RefSeq" id="WP_093415241.1">
    <property type="nucleotide sequence ID" value="NZ_FOZX01000002.1"/>
</dbReference>
<dbReference type="EMBL" id="FOZX01000002">
    <property type="protein sequence ID" value="SFS55295.1"/>
    <property type="molecule type" value="Genomic_DNA"/>
</dbReference>
<sequence length="183" mass="19572">MGTRNKKVLWALVALVVVLAGVGGWMLRSGGPISASGSNPVPVGTPTIVSTSELEDLAGQHYPLYWAGERPDTKIEVTVTRKNAIFVRYLPQNVPAGDPGQYLTVATYYAINGYEALRGAQEDMADVAEAEDGALIAVFHNRSLSTYFSFKNGGFQTEVFSPMIGESKQLTDNGTIKIVGGDS</sequence>
<reference evidence="2" key="1">
    <citation type="submission" date="2016-10" db="EMBL/GenBank/DDBJ databases">
        <authorList>
            <person name="Varghese N."/>
            <person name="Submissions S."/>
        </authorList>
    </citation>
    <scope>NUCLEOTIDE SEQUENCE [LARGE SCALE GENOMIC DNA]</scope>
    <source>
        <strain evidence="2">DSM 44771</strain>
    </source>
</reference>
<dbReference type="Proteomes" id="UP000198852">
    <property type="component" value="Unassembled WGS sequence"/>
</dbReference>
<evidence type="ECO:0000313" key="1">
    <source>
        <dbReference type="EMBL" id="SFS55295.1"/>
    </source>
</evidence>
<evidence type="ECO:0000313" key="2">
    <source>
        <dbReference type="Proteomes" id="UP000198852"/>
    </source>
</evidence>